<evidence type="ECO:0000256" key="1">
    <source>
        <dbReference type="PROSITE-ProRule" id="PRU00110"/>
    </source>
</evidence>
<dbReference type="SUPFAM" id="SSF47226">
    <property type="entry name" value="Histidine-containing phosphotransfer domain, HPT domain"/>
    <property type="match status" value="1"/>
</dbReference>
<name>A0A9P7KHC8_9AGAR</name>
<organism evidence="4 5">
    <name type="scientific">Sphagnurus paluster</name>
    <dbReference type="NCBI Taxonomy" id="117069"/>
    <lineage>
        <taxon>Eukaryota</taxon>
        <taxon>Fungi</taxon>
        <taxon>Dikarya</taxon>
        <taxon>Basidiomycota</taxon>
        <taxon>Agaricomycotina</taxon>
        <taxon>Agaricomycetes</taxon>
        <taxon>Agaricomycetidae</taxon>
        <taxon>Agaricales</taxon>
        <taxon>Tricholomatineae</taxon>
        <taxon>Lyophyllaceae</taxon>
        <taxon>Sphagnurus</taxon>
    </lineage>
</organism>
<dbReference type="Gene3D" id="1.20.120.160">
    <property type="entry name" value="HPT domain"/>
    <property type="match status" value="1"/>
</dbReference>
<comment type="caution">
    <text evidence="4">The sequence shown here is derived from an EMBL/GenBank/DDBJ whole genome shotgun (WGS) entry which is preliminary data.</text>
</comment>
<protein>
    <recommendedName>
        <fullName evidence="3">HPt domain-containing protein</fullName>
    </recommendedName>
</protein>
<feature type="region of interest" description="Disordered" evidence="2">
    <location>
        <begin position="1"/>
        <end position="69"/>
    </location>
</feature>
<dbReference type="EMBL" id="JABCKI010000442">
    <property type="protein sequence ID" value="KAG5650473.1"/>
    <property type="molecule type" value="Genomic_DNA"/>
</dbReference>
<dbReference type="GO" id="GO:0005634">
    <property type="term" value="C:nucleus"/>
    <property type="evidence" value="ECO:0007669"/>
    <property type="project" value="TreeGrafter"/>
</dbReference>
<feature type="compositionally biased region" description="Pro residues" evidence="2">
    <location>
        <begin position="10"/>
        <end position="31"/>
    </location>
</feature>
<sequence>MPKDSEIPIPKSPPPKSPNPAPKPSPPPSPPSTARSKAPPPSPPKSAPDPKKPSTPPPEPPAAQVPPDAEIIDIETFQQILDLDEEASHEFSRGMAWAYFTQAENTFKEMDEALKKKDLGQLSSLGHFLKGSSAALGLFKVQDLCEKIQHYGQRRDEEAHIDLSERVALEKITEILPLVNAEYNTAESWLKQWYEEHPDEESEPESRS</sequence>
<feature type="domain" description="HPt" evidence="3">
    <location>
        <begin position="88"/>
        <end position="193"/>
    </location>
</feature>
<evidence type="ECO:0000259" key="3">
    <source>
        <dbReference type="PROSITE" id="PS50894"/>
    </source>
</evidence>
<dbReference type="Proteomes" id="UP000717328">
    <property type="component" value="Unassembled WGS sequence"/>
</dbReference>
<evidence type="ECO:0000313" key="4">
    <source>
        <dbReference type="EMBL" id="KAG5650473.1"/>
    </source>
</evidence>
<feature type="modified residue" description="Phosphohistidine" evidence="1">
    <location>
        <position position="127"/>
    </location>
</feature>
<dbReference type="PROSITE" id="PS50894">
    <property type="entry name" value="HPT"/>
    <property type="match status" value="1"/>
</dbReference>
<accession>A0A9P7KHC8</accession>
<reference evidence="4" key="2">
    <citation type="submission" date="2021-10" db="EMBL/GenBank/DDBJ databases">
        <title>Phylogenomics reveals ancestral predisposition of the termite-cultivated fungus Termitomyces towards a domesticated lifestyle.</title>
        <authorList>
            <person name="Auxier B."/>
            <person name="Grum-Grzhimaylo A."/>
            <person name="Cardenas M.E."/>
            <person name="Lodge J.D."/>
            <person name="Laessoe T."/>
            <person name="Pedersen O."/>
            <person name="Smith M.E."/>
            <person name="Kuyper T.W."/>
            <person name="Franco-Molano E.A."/>
            <person name="Baroni T.J."/>
            <person name="Aanen D.K."/>
        </authorList>
    </citation>
    <scope>NUCLEOTIDE SEQUENCE</scope>
    <source>
        <strain evidence="4">D49</strain>
    </source>
</reference>
<dbReference type="InterPro" id="IPR036641">
    <property type="entry name" value="HPT_dom_sf"/>
</dbReference>
<dbReference type="Pfam" id="PF01627">
    <property type="entry name" value="Hpt"/>
    <property type="match status" value="1"/>
</dbReference>
<proteinExistence type="predicted"/>
<dbReference type="GO" id="GO:0009927">
    <property type="term" value="F:histidine phosphotransfer kinase activity"/>
    <property type="evidence" value="ECO:0007669"/>
    <property type="project" value="InterPro"/>
</dbReference>
<dbReference type="PANTHER" id="PTHR28242">
    <property type="entry name" value="PHOSPHORELAY INTERMEDIATE PROTEIN YPD1"/>
    <property type="match status" value="1"/>
</dbReference>
<dbReference type="InterPro" id="IPR008207">
    <property type="entry name" value="Sig_transdc_His_kin_Hpt_dom"/>
</dbReference>
<dbReference type="SMART" id="SM00073">
    <property type="entry name" value="HPT"/>
    <property type="match status" value="1"/>
</dbReference>
<keyword evidence="1" id="KW-0597">Phosphoprotein</keyword>
<dbReference type="GO" id="GO:0043424">
    <property type="term" value="F:protein histidine kinase binding"/>
    <property type="evidence" value="ECO:0007669"/>
    <property type="project" value="InterPro"/>
</dbReference>
<reference evidence="4" key="1">
    <citation type="submission" date="2021-02" db="EMBL/GenBank/DDBJ databases">
        <authorList>
            <person name="Nieuwenhuis M."/>
            <person name="Van De Peppel L.J.J."/>
        </authorList>
    </citation>
    <scope>NUCLEOTIDE SEQUENCE</scope>
    <source>
        <strain evidence="4">D49</strain>
    </source>
</reference>
<dbReference type="OrthoDB" id="1673781at2759"/>
<evidence type="ECO:0000313" key="5">
    <source>
        <dbReference type="Proteomes" id="UP000717328"/>
    </source>
</evidence>
<gene>
    <name evidence="4" type="ORF">H0H81_012125</name>
</gene>
<dbReference type="PANTHER" id="PTHR28242:SF52">
    <property type="entry name" value="PHOSPHORELAY INTERMEDIATE PROTEIN YPD1"/>
    <property type="match status" value="1"/>
</dbReference>
<evidence type="ECO:0000256" key="2">
    <source>
        <dbReference type="SAM" id="MobiDB-lite"/>
    </source>
</evidence>
<dbReference type="GO" id="GO:0005737">
    <property type="term" value="C:cytoplasm"/>
    <property type="evidence" value="ECO:0007669"/>
    <property type="project" value="TreeGrafter"/>
</dbReference>
<keyword evidence="5" id="KW-1185">Reference proteome</keyword>
<dbReference type="CDD" id="cd00088">
    <property type="entry name" value="HPT"/>
    <property type="match status" value="1"/>
</dbReference>
<dbReference type="AlphaFoldDB" id="A0A9P7KHC8"/>
<dbReference type="GO" id="GO:0000160">
    <property type="term" value="P:phosphorelay signal transduction system"/>
    <property type="evidence" value="ECO:0007669"/>
    <property type="project" value="InterPro"/>
</dbReference>
<feature type="compositionally biased region" description="Pro residues" evidence="2">
    <location>
        <begin position="38"/>
        <end position="64"/>
    </location>
</feature>
<dbReference type="InterPro" id="IPR045871">
    <property type="entry name" value="AHP1-5/YPD1"/>
</dbReference>